<dbReference type="RefSeq" id="WP_015496360.1">
    <property type="nucleotide sequence ID" value="NC_020908.1"/>
</dbReference>
<dbReference type="Gene3D" id="3.60.10.10">
    <property type="entry name" value="Endonuclease/exonuclease/phosphatase"/>
    <property type="match status" value="1"/>
</dbReference>
<evidence type="ECO:0000313" key="2">
    <source>
        <dbReference type="Proteomes" id="UP000004688"/>
    </source>
</evidence>
<accession>M9RMD4</accession>
<dbReference type="OrthoDB" id="5500612at2"/>
<dbReference type="PANTHER" id="PTHR11371:SF31">
    <property type="entry name" value="EXTRACELLULAR NUCLEASE"/>
    <property type="match status" value="1"/>
</dbReference>
<keyword evidence="1" id="KW-0378">Hydrolase</keyword>
<keyword evidence="1" id="KW-0269">Exonuclease</keyword>
<organism evidence="1 2">
    <name type="scientific">Octadecabacter arcticus 238</name>
    <dbReference type="NCBI Taxonomy" id="391616"/>
    <lineage>
        <taxon>Bacteria</taxon>
        <taxon>Pseudomonadati</taxon>
        <taxon>Pseudomonadota</taxon>
        <taxon>Alphaproteobacteria</taxon>
        <taxon>Rhodobacterales</taxon>
        <taxon>Roseobacteraceae</taxon>
        <taxon>Octadecabacter</taxon>
    </lineage>
</organism>
<dbReference type="KEGG" id="oar:OA238_c33660"/>
<reference evidence="1 2" key="1">
    <citation type="journal article" date="2013" name="PLoS ONE">
        <title>Poles Apart: Arctic and Antarctic Octadecabacter strains Share High Genome Plasticity and a New Type of Xanthorhodopsin.</title>
        <authorList>
            <person name="Vollmers J."/>
            <person name="Voget S."/>
            <person name="Dietrich S."/>
            <person name="Gollnow K."/>
            <person name="Smits M."/>
            <person name="Meyer K."/>
            <person name="Brinkhoff T."/>
            <person name="Simon M."/>
            <person name="Daniel R."/>
        </authorList>
    </citation>
    <scope>NUCLEOTIDE SEQUENCE [LARGE SCALE GENOMIC DNA]</scope>
    <source>
        <strain evidence="1 2">238</strain>
    </source>
</reference>
<dbReference type="AlphaFoldDB" id="M9RMD4"/>
<keyword evidence="1" id="KW-0540">Nuclease</keyword>
<dbReference type="Proteomes" id="UP000004688">
    <property type="component" value="Chromosome"/>
</dbReference>
<evidence type="ECO:0000313" key="1">
    <source>
        <dbReference type="EMBL" id="AGI73347.1"/>
    </source>
</evidence>
<dbReference type="PANTHER" id="PTHR11371">
    <property type="entry name" value="DEOXYRIBONUCLEASE"/>
    <property type="match status" value="1"/>
</dbReference>
<dbReference type="HOGENOM" id="CLU_048413_0_0_5"/>
<dbReference type="eggNOG" id="COG2374">
    <property type="taxonomic scope" value="Bacteria"/>
</dbReference>
<dbReference type="InterPro" id="IPR036691">
    <property type="entry name" value="Endo/exonu/phosph_ase_sf"/>
</dbReference>
<dbReference type="SUPFAM" id="SSF56219">
    <property type="entry name" value="DNase I-like"/>
    <property type="match status" value="1"/>
</dbReference>
<dbReference type="CDD" id="cd10283">
    <property type="entry name" value="MnuA_DNase1-like"/>
    <property type="match status" value="1"/>
</dbReference>
<name>M9RMD4_9RHOB</name>
<protein>
    <submittedName>
        <fullName evidence="1">Endonuclease/exonuclease/phosphatase family-like protein</fullName>
    </submittedName>
</protein>
<dbReference type="STRING" id="391616.OA238_c33660"/>
<dbReference type="GO" id="GO:0004519">
    <property type="term" value="F:endonuclease activity"/>
    <property type="evidence" value="ECO:0007669"/>
    <property type="project" value="UniProtKB-KW"/>
</dbReference>
<dbReference type="GO" id="GO:0004527">
    <property type="term" value="F:exonuclease activity"/>
    <property type="evidence" value="ECO:0007669"/>
    <property type="project" value="UniProtKB-KW"/>
</dbReference>
<keyword evidence="1" id="KW-0255">Endonuclease</keyword>
<dbReference type="EMBL" id="CP003742">
    <property type="protein sequence ID" value="AGI73347.1"/>
    <property type="molecule type" value="Genomic_DNA"/>
</dbReference>
<keyword evidence="2" id="KW-1185">Reference proteome</keyword>
<gene>
    <name evidence="1" type="ORF">OA238_c33660</name>
</gene>
<proteinExistence type="predicted"/>
<sequence>MPPHGKPDDPFAFRKAHEIRALDAHFDLRNVPPRAQDRLLLACWNIANFGVQNRSDNALDLLAHICGRFDLIAVQEVNENWHPLADMVKHMGPTWDFIMSDTAGNSERLAFVFDRDRVTPKQLFGEVALRARDFPKRDVTVHYTYYNKPKSKRFDDLAFEPFDRNPYIGSFACGSVDLTLANCHLYYGKGGNPTTQAKRQAYARRVMEVHALARWADKRSQKDTTYDQDIILLGDMNVPDMTLKQASYRALIEYGMQPLKYASRVGGSNLSGKNTYDQMAFAPGRLQTRIIDYDVFDFDNAVFAGLWDKLDTTADPDPNPDKRVSEFRSHVNYHLSDHRPLWVQLDVS</sequence>